<proteinExistence type="predicted"/>
<feature type="domain" description="DUF3347" evidence="2">
    <location>
        <begin position="41"/>
        <end position="131"/>
    </location>
</feature>
<reference evidence="3 4" key="1">
    <citation type="submission" date="2014-07" db="EMBL/GenBank/DDBJ databases">
        <title>Genome of Flavobacterium reichenbachii LMG 25512.</title>
        <authorList>
            <person name="Stropko S.J."/>
            <person name="Pipes S.E."/>
            <person name="Newman J.D."/>
        </authorList>
    </citation>
    <scope>NUCLEOTIDE SEQUENCE [LARGE SCALE GENOMIC DNA]</scope>
    <source>
        <strain evidence="3 4">LMG 25512</strain>
    </source>
</reference>
<protein>
    <recommendedName>
        <fullName evidence="2">DUF3347 domain-containing protein</fullName>
    </recommendedName>
</protein>
<evidence type="ECO:0000259" key="2">
    <source>
        <dbReference type="Pfam" id="PF11827"/>
    </source>
</evidence>
<dbReference type="RefSeq" id="WP_035689995.1">
    <property type="nucleotide sequence ID" value="NZ_JPRL01000004.1"/>
</dbReference>
<dbReference type="eggNOG" id="COG0845">
    <property type="taxonomic scope" value="Bacteria"/>
</dbReference>
<keyword evidence="1" id="KW-0732">Signal</keyword>
<evidence type="ECO:0000313" key="4">
    <source>
        <dbReference type="Proteomes" id="UP000028715"/>
    </source>
</evidence>
<dbReference type="Pfam" id="PF11827">
    <property type="entry name" value="DUF3347"/>
    <property type="match status" value="1"/>
</dbReference>
<gene>
    <name evidence="3" type="ORF">IW19_23670</name>
</gene>
<dbReference type="AlphaFoldDB" id="A0A085ZE03"/>
<dbReference type="Proteomes" id="UP000028715">
    <property type="component" value="Unassembled WGS sequence"/>
</dbReference>
<sequence length="173" mass="19410">MRNVLVTALIFLSTFAHAQITSKEEVTPELVSKREAQKKEITNHYLALKNSLIVSDSVAAVTNAGALKKSLSNFKFKKLTLEQMNEATKTRKEVMDLAAEVTATKNINKQRKIVQQLSVKFWDLAPKFKAEDSTLYLHVCPMTGAVWTSDSKEIKNPYYPKNMLTCGEVKASL</sequence>
<name>A0A085ZE03_9FLAO</name>
<dbReference type="OrthoDB" id="5513217at2"/>
<dbReference type="STRING" id="362418.IW19_23670"/>
<dbReference type="InterPro" id="IPR021782">
    <property type="entry name" value="DUF3347"/>
</dbReference>
<keyword evidence="4" id="KW-1185">Reference proteome</keyword>
<accession>A0A085ZE03</accession>
<organism evidence="3 4">
    <name type="scientific">Flavobacterium reichenbachii</name>
    <dbReference type="NCBI Taxonomy" id="362418"/>
    <lineage>
        <taxon>Bacteria</taxon>
        <taxon>Pseudomonadati</taxon>
        <taxon>Bacteroidota</taxon>
        <taxon>Flavobacteriia</taxon>
        <taxon>Flavobacteriales</taxon>
        <taxon>Flavobacteriaceae</taxon>
        <taxon>Flavobacterium</taxon>
    </lineage>
</organism>
<evidence type="ECO:0000313" key="3">
    <source>
        <dbReference type="EMBL" id="KFF02667.1"/>
    </source>
</evidence>
<dbReference type="EMBL" id="JPRL01000004">
    <property type="protein sequence ID" value="KFF02667.1"/>
    <property type="molecule type" value="Genomic_DNA"/>
</dbReference>
<evidence type="ECO:0000256" key="1">
    <source>
        <dbReference type="SAM" id="SignalP"/>
    </source>
</evidence>
<feature type="chain" id="PRO_5001800884" description="DUF3347 domain-containing protein" evidence="1">
    <location>
        <begin position="19"/>
        <end position="173"/>
    </location>
</feature>
<comment type="caution">
    <text evidence="3">The sequence shown here is derived from an EMBL/GenBank/DDBJ whole genome shotgun (WGS) entry which is preliminary data.</text>
</comment>
<feature type="signal peptide" evidence="1">
    <location>
        <begin position="1"/>
        <end position="18"/>
    </location>
</feature>